<protein>
    <recommendedName>
        <fullName evidence="1">Calcineurin-like phosphoesterase domain-containing protein</fullName>
    </recommendedName>
</protein>
<evidence type="ECO:0000313" key="2">
    <source>
        <dbReference type="EMBL" id="QGG94946.1"/>
    </source>
</evidence>
<accession>A0A5Q2RKK2</accession>
<feature type="domain" description="Calcineurin-like phosphoesterase" evidence="1">
    <location>
        <begin position="8"/>
        <end position="205"/>
    </location>
</feature>
<name>A0A5Q2RKK2_9ACTN</name>
<proteinExistence type="predicted"/>
<dbReference type="RefSeq" id="WP_153759054.1">
    <property type="nucleotide sequence ID" value="NZ_CP045851.1"/>
</dbReference>
<dbReference type="InterPro" id="IPR029052">
    <property type="entry name" value="Metallo-depent_PP-like"/>
</dbReference>
<dbReference type="Proteomes" id="UP000334019">
    <property type="component" value="Chromosome"/>
</dbReference>
<dbReference type="GO" id="GO:0016787">
    <property type="term" value="F:hydrolase activity"/>
    <property type="evidence" value="ECO:0007669"/>
    <property type="project" value="InterPro"/>
</dbReference>
<dbReference type="CDD" id="cd00838">
    <property type="entry name" value="MPP_superfamily"/>
    <property type="match status" value="1"/>
</dbReference>
<gene>
    <name evidence="2" type="ORF">GH723_07390</name>
</gene>
<dbReference type="Gene3D" id="3.60.21.10">
    <property type="match status" value="1"/>
</dbReference>
<sequence>MPVLDAQKIALVGDSHCALAWTQRVVQRAAADGVYHMLQLGDFGYWPRFASGRHFLAELDKELDRAGSTLWFLRGNHEDHDILLRHEPGSDGLVHISDHIRFIPDGTIIEWAGRRIMALGGAPSIDADGRVPGIDWFPTEVLSRAGFEAAIAAGPVDVVVSHDCPAGVDLGYLAGWEPGDLHRAVLARIAEVARPGLWVHGHYHRRRAADVAFGGQACRVESLGHNHLPDSVIYLQPDLARSLPAAEIQPTQGNDELEI</sequence>
<dbReference type="SUPFAM" id="SSF56300">
    <property type="entry name" value="Metallo-dependent phosphatases"/>
    <property type="match status" value="1"/>
</dbReference>
<dbReference type="KEGG" id="atq:GH723_07390"/>
<evidence type="ECO:0000259" key="1">
    <source>
        <dbReference type="Pfam" id="PF00149"/>
    </source>
</evidence>
<dbReference type="Pfam" id="PF00149">
    <property type="entry name" value="Metallophos"/>
    <property type="match status" value="1"/>
</dbReference>
<keyword evidence="3" id="KW-1185">Reference proteome</keyword>
<organism evidence="2 3">
    <name type="scientific">Actinomarinicola tropica</name>
    <dbReference type="NCBI Taxonomy" id="2789776"/>
    <lineage>
        <taxon>Bacteria</taxon>
        <taxon>Bacillati</taxon>
        <taxon>Actinomycetota</taxon>
        <taxon>Acidimicrobiia</taxon>
        <taxon>Acidimicrobiales</taxon>
        <taxon>Iamiaceae</taxon>
        <taxon>Actinomarinicola</taxon>
    </lineage>
</organism>
<dbReference type="AlphaFoldDB" id="A0A5Q2RKK2"/>
<dbReference type="InterPro" id="IPR004843">
    <property type="entry name" value="Calcineurin-like_PHP"/>
</dbReference>
<dbReference type="EMBL" id="CP045851">
    <property type="protein sequence ID" value="QGG94946.1"/>
    <property type="molecule type" value="Genomic_DNA"/>
</dbReference>
<reference evidence="2 3" key="1">
    <citation type="submission" date="2019-11" db="EMBL/GenBank/DDBJ databases">
        <authorList>
            <person name="He Y."/>
        </authorList>
    </citation>
    <scope>NUCLEOTIDE SEQUENCE [LARGE SCALE GENOMIC DNA]</scope>
    <source>
        <strain evidence="2 3">SCSIO 58843</strain>
    </source>
</reference>
<evidence type="ECO:0000313" key="3">
    <source>
        <dbReference type="Proteomes" id="UP000334019"/>
    </source>
</evidence>